<keyword evidence="3 4" id="KW-0413">Isomerase</keyword>
<feature type="non-terminal residue" evidence="8">
    <location>
        <position position="1"/>
    </location>
</feature>
<evidence type="ECO:0000256" key="1">
    <source>
        <dbReference type="ARBA" id="ARBA00000971"/>
    </source>
</evidence>
<dbReference type="EMBL" id="KZ303543">
    <property type="protein sequence ID" value="PIA13237.1"/>
    <property type="molecule type" value="Genomic_DNA"/>
</dbReference>
<proteinExistence type="predicted"/>
<dbReference type="GO" id="GO:0005829">
    <property type="term" value="C:cytosol"/>
    <property type="evidence" value="ECO:0007669"/>
    <property type="project" value="TreeGrafter"/>
</dbReference>
<evidence type="ECO:0000256" key="3">
    <source>
        <dbReference type="ARBA" id="ARBA00023235"/>
    </source>
</evidence>
<keyword evidence="2 4" id="KW-0697">Rotamase</keyword>
<evidence type="ECO:0000259" key="6">
    <source>
        <dbReference type="PROSITE" id="PS50020"/>
    </source>
</evidence>
<dbReference type="InterPro" id="IPR036020">
    <property type="entry name" value="WW_dom_sf"/>
</dbReference>
<dbReference type="GO" id="GO:0060255">
    <property type="term" value="P:regulation of macromolecule metabolic process"/>
    <property type="evidence" value="ECO:0007669"/>
    <property type="project" value="UniProtKB-ARBA"/>
</dbReference>
<evidence type="ECO:0000256" key="2">
    <source>
        <dbReference type="ARBA" id="ARBA00023110"/>
    </source>
</evidence>
<dbReference type="InterPro" id="IPR051370">
    <property type="entry name" value="PPIase_Pin1"/>
</dbReference>
<dbReference type="Pfam" id="PF00639">
    <property type="entry name" value="Rotamase"/>
    <property type="match status" value="1"/>
</dbReference>
<dbReference type="GO" id="GO:0003755">
    <property type="term" value="F:peptidyl-prolyl cis-trans isomerase activity"/>
    <property type="evidence" value="ECO:0007669"/>
    <property type="project" value="UniProtKB-UniRule"/>
</dbReference>
<dbReference type="PANTHER" id="PTHR10657">
    <property type="entry name" value="PEPTIDYL-PROLYL CIS-TRANS ISOMERASE"/>
    <property type="match status" value="1"/>
</dbReference>
<evidence type="ECO:0000313" key="8">
    <source>
        <dbReference type="EMBL" id="PIA13237.1"/>
    </source>
</evidence>
<gene>
    <name evidence="8" type="ORF">COEREDRAFT_49590</name>
</gene>
<dbReference type="SMART" id="SM00456">
    <property type="entry name" value="WW"/>
    <property type="match status" value="1"/>
</dbReference>
<dbReference type="GO" id="GO:0005634">
    <property type="term" value="C:nucleus"/>
    <property type="evidence" value="ECO:0007669"/>
    <property type="project" value="TreeGrafter"/>
</dbReference>
<dbReference type="PROSITE" id="PS01159">
    <property type="entry name" value="WW_DOMAIN_1"/>
    <property type="match status" value="1"/>
</dbReference>
<dbReference type="PANTHER" id="PTHR10657:SF4">
    <property type="entry name" value="PEPTIDYL-PROLYL CIS-TRANS ISOMERASE-RELATED"/>
    <property type="match status" value="1"/>
</dbReference>
<reference evidence="8 9" key="1">
    <citation type="journal article" date="2015" name="Genome Biol. Evol.">
        <title>Phylogenomic analyses indicate that early fungi evolved digesting cell walls of algal ancestors of land plants.</title>
        <authorList>
            <person name="Chang Y."/>
            <person name="Wang S."/>
            <person name="Sekimoto S."/>
            <person name="Aerts A.L."/>
            <person name="Choi C."/>
            <person name="Clum A."/>
            <person name="LaButti K.M."/>
            <person name="Lindquist E.A."/>
            <person name="Yee Ngan C."/>
            <person name="Ohm R.A."/>
            <person name="Salamov A.A."/>
            <person name="Grigoriev I.V."/>
            <person name="Spatafora J.W."/>
            <person name="Berbee M.L."/>
        </authorList>
    </citation>
    <scope>NUCLEOTIDE SEQUENCE [LARGE SCALE GENOMIC DNA]</scope>
    <source>
        <strain evidence="8 9">NRRL 1564</strain>
    </source>
</reference>
<sequence length="151" mass="17032">PPHWEVRQSKSRQMPYYFNTVTGESRWDPPSPSEDTDKAKLGALHILVKHNKSRKPSSWREKDITRTEQEAYDKINSILQRLISKDKPESFKDIAAMESDCSSAKRGGDLGLFPRGAMQKPFEDAVLGLQVGKLSGPIKTDSGIHLILRTK</sequence>
<name>A0A2G5B3E9_COERN</name>
<dbReference type="InterPro" id="IPR000297">
    <property type="entry name" value="PPIase_PpiC"/>
</dbReference>
<dbReference type="Pfam" id="PF00397">
    <property type="entry name" value="WW"/>
    <property type="match status" value="1"/>
</dbReference>
<dbReference type="STRING" id="763665.A0A2G5B3E9"/>
<organism evidence="8 9">
    <name type="scientific">Coemansia reversa (strain ATCC 12441 / NRRL 1564)</name>
    <dbReference type="NCBI Taxonomy" id="763665"/>
    <lineage>
        <taxon>Eukaryota</taxon>
        <taxon>Fungi</taxon>
        <taxon>Fungi incertae sedis</taxon>
        <taxon>Zoopagomycota</taxon>
        <taxon>Kickxellomycotina</taxon>
        <taxon>Kickxellomycetes</taxon>
        <taxon>Kickxellales</taxon>
        <taxon>Kickxellaceae</taxon>
        <taxon>Coemansia</taxon>
    </lineage>
</organism>
<dbReference type="PROSITE" id="PS50020">
    <property type="entry name" value="WW_DOMAIN_2"/>
    <property type="match status" value="1"/>
</dbReference>
<evidence type="ECO:0000259" key="7">
    <source>
        <dbReference type="PROSITE" id="PS50198"/>
    </source>
</evidence>
<dbReference type="Proteomes" id="UP000242474">
    <property type="component" value="Unassembled WGS sequence"/>
</dbReference>
<dbReference type="FunFam" id="3.10.50.40:FF:000010">
    <property type="entry name" value="Peptidyl-prolyl cis-trans isomerase Pin1"/>
    <property type="match status" value="1"/>
</dbReference>
<dbReference type="AlphaFoldDB" id="A0A2G5B3E9"/>
<dbReference type="CDD" id="cd00201">
    <property type="entry name" value="WW"/>
    <property type="match status" value="1"/>
</dbReference>
<dbReference type="SUPFAM" id="SSF51045">
    <property type="entry name" value="WW domain"/>
    <property type="match status" value="1"/>
</dbReference>
<comment type="catalytic activity">
    <reaction evidence="1 5">
        <text>[protein]-peptidylproline (omega=180) = [protein]-peptidylproline (omega=0)</text>
        <dbReference type="Rhea" id="RHEA:16237"/>
        <dbReference type="Rhea" id="RHEA-COMP:10747"/>
        <dbReference type="Rhea" id="RHEA-COMP:10748"/>
        <dbReference type="ChEBI" id="CHEBI:83833"/>
        <dbReference type="ChEBI" id="CHEBI:83834"/>
        <dbReference type="EC" id="5.2.1.8"/>
    </reaction>
</comment>
<dbReference type="SUPFAM" id="SSF54534">
    <property type="entry name" value="FKBP-like"/>
    <property type="match status" value="1"/>
</dbReference>
<dbReference type="OrthoDB" id="2530521at2759"/>
<evidence type="ECO:0000256" key="5">
    <source>
        <dbReference type="RuleBase" id="RU363014"/>
    </source>
</evidence>
<keyword evidence="9" id="KW-1185">Reference proteome</keyword>
<accession>A0A2G5B3E9</accession>
<evidence type="ECO:0000256" key="4">
    <source>
        <dbReference type="PROSITE-ProRule" id="PRU00278"/>
    </source>
</evidence>
<evidence type="ECO:0000313" key="9">
    <source>
        <dbReference type="Proteomes" id="UP000242474"/>
    </source>
</evidence>
<dbReference type="InterPro" id="IPR046357">
    <property type="entry name" value="PPIase_dom_sf"/>
</dbReference>
<dbReference type="EC" id="5.2.1.8" evidence="5"/>
<dbReference type="Gene3D" id="2.20.70.10">
    <property type="match status" value="1"/>
</dbReference>
<dbReference type="PROSITE" id="PS50198">
    <property type="entry name" value="PPIC_PPIASE_2"/>
    <property type="match status" value="1"/>
</dbReference>
<feature type="domain" description="PpiC" evidence="7">
    <location>
        <begin position="38"/>
        <end position="151"/>
    </location>
</feature>
<protein>
    <recommendedName>
        <fullName evidence="5">Peptidyl-prolyl cis-trans isomerase</fullName>
        <ecNumber evidence="5">5.2.1.8</ecNumber>
    </recommendedName>
</protein>
<feature type="domain" description="WW" evidence="6">
    <location>
        <begin position="1"/>
        <end position="32"/>
    </location>
</feature>
<dbReference type="Gene3D" id="3.10.50.40">
    <property type="match status" value="1"/>
</dbReference>
<dbReference type="InterPro" id="IPR001202">
    <property type="entry name" value="WW_dom"/>
</dbReference>
<dbReference type="GO" id="GO:0080090">
    <property type="term" value="P:regulation of primary metabolic process"/>
    <property type="evidence" value="ECO:0007669"/>
    <property type="project" value="UniProtKB-ARBA"/>
</dbReference>